<dbReference type="AlphaFoldDB" id="A0A820GUD7"/>
<organism evidence="1 2">
    <name type="scientific">Adineta steineri</name>
    <dbReference type="NCBI Taxonomy" id="433720"/>
    <lineage>
        <taxon>Eukaryota</taxon>
        <taxon>Metazoa</taxon>
        <taxon>Spiralia</taxon>
        <taxon>Gnathifera</taxon>
        <taxon>Rotifera</taxon>
        <taxon>Eurotatoria</taxon>
        <taxon>Bdelloidea</taxon>
        <taxon>Adinetida</taxon>
        <taxon>Adinetidae</taxon>
        <taxon>Adineta</taxon>
    </lineage>
</organism>
<sequence>MAERKLFDIVKRVPIAGFGYG</sequence>
<evidence type="ECO:0000313" key="1">
    <source>
        <dbReference type="EMBL" id="CAF4285084.1"/>
    </source>
</evidence>
<protein>
    <submittedName>
        <fullName evidence="1">Uncharacterized protein</fullName>
    </submittedName>
</protein>
<evidence type="ECO:0000313" key="2">
    <source>
        <dbReference type="Proteomes" id="UP000663868"/>
    </source>
</evidence>
<gene>
    <name evidence="1" type="ORF">KXQ929_LOCUS44665</name>
</gene>
<feature type="non-terminal residue" evidence="1">
    <location>
        <position position="21"/>
    </location>
</feature>
<accession>A0A820GUD7</accession>
<reference evidence="1" key="1">
    <citation type="submission" date="2021-02" db="EMBL/GenBank/DDBJ databases">
        <authorList>
            <person name="Nowell W R."/>
        </authorList>
    </citation>
    <scope>NUCLEOTIDE SEQUENCE</scope>
</reference>
<dbReference type="Proteomes" id="UP000663868">
    <property type="component" value="Unassembled WGS sequence"/>
</dbReference>
<comment type="caution">
    <text evidence="1">The sequence shown here is derived from an EMBL/GenBank/DDBJ whole genome shotgun (WGS) entry which is preliminary data.</text>
</comment>
<dbReference type="EMBL" id="CAJOBB010013058">
    <property type="protein sequence ID" value="CAF4285084.1"/>
    <property type="molecule type" value="Genomic_DNA"/>
</dbReference>
<name>A0A820GUD7_9BILA</name>
<proteinExistence type="predicted"/>